<accession>A0AAD9LPY2</accession>
<gene>
    <name evidence="1" type="ORF">P3T76_006063</name>
</gene>
<evidence type="ECO:0000313" key="1">
    <source>
        <dbReference type="EMBL" id="KAK1942564.1"/>
    </source>
</evidence>
<dbReference type="AlphaFoldDB" id="A0AAD9LPY2"/>
<evidence type="ECO:0000313" key="2">
    <source>
        <dbReference type="Proteomes" id="UP001259832"/>
    </source>
</evidence>
<keyword evidence="2" id="KW-1185">Reference proteome</keyword>
<reference evidence="1" key="1">
    <citation type="submission" date="2023-08" db="EMBL/GenBank/DDBJ databases">
        <title>Reference Genome Resource for the Citrus Pathogen Phytophthora citrophthora.</title>
        <authorList>
            <person name="Moller H."/>
            <person name="Coetzee B."/>
            <person name="Rose L.J."/>
            <person name="Van Niekerk J.M."/>
        </authorList>
    </citation>
    <scope>NUCLEOTIDE SEQUENCE</scope>
    <source>
        <strain evidence="1">STE-U-9442</strain>
    </source>
</reference>
<protein>
    <submittedName>
        <fullName evidence="1">Uncharacterized protein</fullName>
    </submittedName>
</protein>
<name>A0AAD9LPY2_9STRA</name>
<dbReference type="Proteomes" id="UP001259832">
    <property type="component" value="Unassembled WGS sequence"/>
</dbReference>
<organism evidence="1 2">
    <name type="scientific">Phytophthora citrophthora</name>
    <dbReference type="NCBI Taxonomy" id="4793"/>
    <lineage>
        <taxon>Eukaryota</taxon>
        <taxon>Sar</taxon>
        <taxon>Stramenopiles</taxon>
        <taxon>Oomycota</taxon>
        <taxon>Peronosporomycetes</taxon>
        <taxon>Peronosporales</taxon>
        <taxon>Peronosporaceae</taxon>
        <taxon>Phytophthora</taxon>
    </lineage>
</organism>
<sequence length="60" mass="7158">MTLELNLKIHYLRSVDAINDVFELKSIDVKRIDILESKLTDQQEELKQLRMEVYPRLPLC</sequence>
<dbReference type="EMBL" id="JASMQC010000009">
    <property type="protein sequence ID" value="KAK1942564.1"/>
    <property type="molecule type" value="Genomic_DNA"/>
</dbReference>
<proteinExistence type="predicted"/>
<comment type="caution">
    <text evidence="1">The sequence shown here is derived from an EMBL/GenBank/DDBJ whole genome shotgun (WGS) entry which is preliminary data.</text>
</comment>